<organism evidence="1">
    <name type="scientific">marine sediment metagenome</name>
    <dbReference type="NCBI Taxonomy" id="412755"/>
    <lineage>
        <taxon>unclassified sequences</taxon>
        <taxon>metagenomes</taxon>
        <taxon>ecological metagenomes</taxon>
    </lineage>
</organism>
<reference evidence="1" key="1">
    <citation type="journal article" date="2014" name="Front. Microbiol.">
        <title>High frequency of phylogenetically diverse reductive dehalogenase-homologous genes in deep subseafloor sedimentary metagenomes.</title>
        <authorList>
            <person name="Kawai M."/>
            <person name="Futagami T."/>
            <person name="Toyoda A."/>
            <person name="Takaki Y."/>
            <person name="Nishi S."/>
            <person name="Hori S."/>
            <person name="Arai W."/>
            <person name="Tsubouchi T."/>
            <person name="Morono Y."/>
            <person name="Uchiyama I."/>
            <person name="Ito T."/>
            <person name="Fujiyama A."/>
            <person name="Inagaki F."/>
            <person name="Takami H."/>
        </authorList>
    </citation>
    <scope>NUCLEOTIDE SEQUENCE</scope>
    <source>
        <strain evidence="1">Expedition CK06-06</strain>
    </source>
</reference>
<dbReference type="EMBL" id="BARS01051059">
    <property type="protein sequence ID" value="GAG53056.1"/>
    <property type="molecule type" value="Genomic_DNA"/>
</dbReference>
<sequence length="35" mass="3904">QDDILGGILRRLSLSCWKAPLLEIQAITKNLIVIV</sequence>
<evidence type="ECO:0000313" key="1">
    <source>
        <dbReference type="EMBL" id="GAG53056.1"/>
    </source>
</evidence>
<gene>
    <name evidence="1" type="ORF">S01H1_76111</name>
</gene>
<name>X0ZYE9_9ZZZZ</name>
<protein>
    <submittedName>
        <fullName evidence="1">Uncharacterized protein</fullName>
    </submittedName>
</protein>
<proteinExistence type="predicted"/>
<accession>X0ZYE9</accession>
<feature type="non-terminal residue" evidence="1">
    <location>
        <position position="1"/>
    </location>
</feature>
<comment type="caution">
    <text evidence="1">The sequence shown here is derived from an EMBL/GenBank/DDBJ whole genome shotgun (WGS) entry which is preliminary data.</text>
</comment>
<dbReference type="AlphaFoldDB" id="X0ZYE9"/>